<keyword evidence="10" id="KW-0902">Two-component regulatory system</keyword>
<dbReference type="PANTHER" id="PTHR34220">
    <property type="entry name" value="SENSOR HISTIDINE KINASE YPDA"/>
    <property type="match status" value="1"/>
</dbReference>
<dbReference type="Proteomes" id="UP000824048">
    <property type="component" value="Unassembled WGS sequence"/>
</dbReference>
<keyword evidence="6" id="KW-0547">Nucleotide-binding</keyword>
<dbReference type="Pfam" id="PF06580">
    <property type="entry name" value="His_kinase"/>
    <property type="match status" value="1"/>
</dbReference>
<dbReference type="GO" id="GO:0005524">
    <property type="term" value="F:ATP binding"/>
    <property type="evidence" value="ECO:0007669"/>
    <property type="project" value="UniProtKB-KW"/>
</dbReference>
<dbReference type="GO" id="GO:0000155">
    <property type="term" value="F:phosphorelay sensor kinase activity"/>
    <property type="evidence" value="ECO:0007669"/>
    <property type="project" value="InterPro"/>
</dbReference>
<proteinExistence type="predicted"/>
<gene>
    <name evidence="14" type="ORF">H9811_05215</name>
</gene>
<organism evidence="14 15">
    <name type="scientific">Candidatus Gemmiger excrementigallinarum</name>
    <dbReference type="NCBI Taxonomy" id="2838609"/>
    <lineage>
        <taxon>Bacteria</taxon>
        <taxon>Bacillati</taxon>
        <taxon>Bacillota</taxon>
        <taxon>Clostridia</taxon>
        <taxon>Eubacteriales</taxon>
        <taxon>Gemmiger</taxon>
    </lineage>
</organism>
<evidence type="ECO:0000259" key="13">
    <source>
        <dbReference type="Pfam" id="PF06580"/>
    </source>
</evidence>
<keyword evidence="3" id="KW-0597">Phosphoprotein</keyword>
<dbReference type="InterPro" id="IPR036890">
    <property type="entry name" value="HATPase_C_sf"/>
</dbReference>
<keyword evidence="4" id="KW-0808">Transferase</keyword>
<protein>
    <submittedName>
        <fullName evidence="14">Histidine kinase</fullName>
    </submittedName>
</protein>
<evidence type="ECO:0000256" key="2">
    <source>
        <dbReference type="ARBA" id="ARBA00022475"/>
    </source>
</evidence>
<feature type="domain" description="Signal transduction histidine kinase internal region" evidence="13">
    <location>
        <begin position="367"/>
        <end position="438"/>
    </location>
</feature>
<reference evidence="14" key="1">
    <citation type="journal article" date="2021" name="PeerJ">
        <title>Extensive microbial diversity within the chicken gut microbiome revealed by metagenomics and culture.</title>
        <authorList>
            <person name="Gilroy R."/>
            <person name="Ravi A."/>
            <person name="Getino M."/>
            <person name="Pursley I."/>
            <person name="Horton D.L."/>
            <person name="Alikhan N.F."/>
            <person name="Baker D."/>
            <person name="Gharbi K."/>
            <person name="Hall N."/>
            <person name="Watson M."/>
            <person name="Adriaenssens E.M."/>
            <person name="Foster-Nyarko E."/>
            <person name="Jarju S."/>
            <person name="Secka A."/>
            <person name="Antonio M."/>
            <person name="Oren A."/>
            <person name="Chaudhuri R.R."/>
            <person name="La Ragione R."/>
            <person name="Hildebrand F."/>
            <person name="Pallen M.J."/>
        </authorList>
    </citation>
    <scope>NUCLEOTIDE SEQUENCE</scope>
    <source>
        <strain evidence="14">ChiSxjej1B13-11774</strain>
    </source>
</reference>
<accession>A0A9D2JAC8</accession>
<evidence type="ECO:0000256" key="5">
    <source>
        <dbReference type="ARBA" id="ARBA00022692"/>
    </source>
</evidence>
<dbReference type="PANTHER" id="PTHR34220:SF11">
    <property type="entry name" value="SENSOR PROTEIN KINASE HPTS"/>
    <property type="match status" value="1"/>
</dbReference>
<keyword evidence="5 12" id="KW-0812">Transmembrane</keyword>
<keyword evidence="2" id="KW-1003">Cell membrane</keyword>
<reference evidence="14" key="2">
    <citation type="submission" date="2021-04" db="EMBL/GenBank/DDBJ databases">
        <authorList>
            <person name="Gilroy R."/>
        </authorList>
    </citation>
    <scope>NUCLEOTIDE SEQUENCE</scope>
    <source>
        <strain evidence="14">ChiSxjej1B13-11774</strain>
    </source>
</reference>
<evidence type="ECO:0000256" key="12">
    <source>
        <dbReference type="SAM" id="Phobius"/>
    </source>
</evidence>
<evidence type="ECO:0000256" key="4">
    <source>
        <dbReference type="ARBA" id="ARBA00022679"/>
    </source>
</evidence>
<dbReference type="AlphaFoldDB" id="A0A9D2JAC8"/>
<evidence type="ECO:0000256" key="7">
    <source>
        <dbReference type="ARBA" id="ARBA00022777"/>
    </source>
</evidence>
<evidence type="ECO:0000256" key="1">
    <source>
        <dbReference type="ARBA" id="ARBA00004651"/>
    </source>
</evidence>
<keyword evidence="9 12" id="KW-1133">Transmembrane helix</keyword>
<evidence type="ECO:0000256" key="10">
    <source>
        <dbReference type="ARBA" id="ARBA00023012"/>
    </source>
</evidence>
<sequence length="582" mass="66384">MKHQKSVKALLLSIFCTLLAVTVFCFAVCGGYTIYTSVQELLRYNRASLDVYLNDLTYTMRELEKFNQDVYSNNLDFRALSLENPTLVGAHQIESEMNLQRLIRSRVGENTGILLFNDRQDELFFSIGEDFLGGVVTPGVSQEMQNIRTHWLSDDPPVTQCWVSYINGDTTLLMNIFKQRGVYICSMVDISAFAQRYTEAAQMDTIDISFLTREEILTNAQAVQQHSVSIEDMLSAVEDPSWHSYSCVLQTRLDNKTGVGICGIISLGGVWNHLRVYVILLTAAFLVICALFALMYHLLNQLLIYPLDQIAAATRQITDGTTSIEKQPESIREFQEIQDALSRLVEQKVSLAKDNMNQIYQKEHALLQYYQLQTRSHFVLNCLKTIYSLTVQGDQEKTMKVIGLFSNHLRYVYHDSLSFVPLRAELEEVQDYFSIIELERCDHILLNQTVAPQLLDFPVPPLIIQTFVENFNKHNAQGTQILRFCIRVDKVNLDDQDYVRIRLTDNGIGYSEEALKGLQNSDGIFERNHVGVQNLCRRMDILYQKQCKKAFLNNPGGGALTIFYLPLDPPADAQETHKGEQS</sequence>
<evidence type="ECO:0000313" key="15">
    <source>
        <dbReference type="Proteomes" id="UP000824048"/>
    </source>
</evidence>
<dbReference type="SUPFAM" id="SSF55874">
    <property type="entry name" value="ATPase domain of HSP90 chaperone/DNA topoisomerase II/histidine kinase"/>
    <property type="match status" value="1"/>
</dbReference>
<comment type="caution">
    <text evidence="14">The sequence shown here is derived from an EMBL/GenBank/DDBJ whole genome shotgun (WGS) entry which is preliminary data.</text>
</comment>
<dbReference type="InterPro" id="IPR010559">
    <property type="entry name" value="Sig_transdc_His_kin_internal"/>
</dbReference>
<evidence type="ECO:0000256" key="11">
    <source>
        <dbReference type="ARBA" id="ARBA00023136"/>
    </source>
</evidence>
<keyword evidence="11 12" id="KW-0472">Membrane</keyword>
<evidence type="ECO:0000256" key="6">
    <source>
        <dbReference type="ARBA" id="ARBA00022741"/>
    </source>
</evidence>
<name>A0A9D2JAC8_9FIRM</name>
<dbReference type="GO" id="GO:0005886">
    <property type="term" value="C:plasma membrane"/>
    <property type="evidence" value="ECO:0007669"/>
    <property type="project" value="UniProtKB-SubCell"/>
</dbReference>
<keyword evidence="7 14" id="KW-0418">Kinase</keyword>
<feature type="transmembrane region" description="Helical" evidence="12">
    <location>
        <begin position="276"/>
        <end position="299"/>
    </location>
</feature>
<dbReference type="EMBL" id="DXBP01000032">
    <property type="protein sequence ID" value="HIZ41947.1"/>
    <property type="molecule type" value="Genomic_DNA"/>
</dbReference>
<evidence type="ECO:0000256" key="3">
    <source>
        <dbReference type="ARBA" id="ARBA00022553"/>
    </source>
</evidence>
<dbReference type="InterPro" id="IPR050640">
    <property type="entry name" value="Bact_2-comp_sensor_kinase"/>
</dbReference>
<evidence type="ECO:0000256" key="9">
    <source>
        <dbReference type="ARBA" id="ARBA00022989"/>
    </source>
</evidence>
<evidence type="ECO:0000313" key="14">
    <source>
        <dbReference type="EMBL" id="HIZ41947.1"/>
    </source>
</evidence>
<comment type="subcellular location">
    <subcellularLocation>
        <location evidence="1">Cell membrane</location>
        <topology evidence="1">Multi-pass membrane protein</topology>
    </subcellularLocation>
</comment>
<evidence type="ECO:0000256" key="8">
    <source>
        <dbReference type="ARBA" id="ARBA00022840"/>
    </source>
</evidence>
<dbReference type="Gene3D" id="3.30.565.10">
    <property type="entry name" value="Histidine kinase-like ATPase, C-terminal domain"/>
    <property type="match status" value="1"/>
</dbReference>
<keyword evidence="8" id="KW-0067">ATP-binding</keyword>